<keyword evidence="7" id="KW-0539">Nucleus</keyword>
<comment type="similarity">
    <text evidence="2 7">Belongs to the DXO/Dom3Z family.</text>
</comment>
<accession>A0A167MCG8</accession>
<dbReference type="GO" id="GO:0034353">
    <property type="term" value="F:mRNA 5'-diphosphatase activity"/>
    <property type="evidence" value="ECO:0007669"/>
    <property type="project" value="TreeGrafter"/>
</dbReference>
<keyword evidence="7" id="KW-0378">Hydrolase</keyword>
<reference evidence="9 10" key="1">
    <citation type="journal article" date="2016" name="Genome Biol. Evol.">
        <title>Divergent and convergent evolution of fungal pathogenicity.</title>
        <authorList>
            <person name="Shang Y."/>
            <person name="Xiao G."/>
            <person name="Zheng P."/>
            <person name="Cen K."/>
            <person name="Zhan S."/>
            <person name="Wang C."/>
        </authorList>
    </citation>
    <scope>NUCLEOTIDE SEQUENCE [LARGE SCALE GENOMIC DNA]</scope>
    <source>
        <strain evidence="9 10">ARSEF 2679</strain>
    </source>
</reference>
<dbReference type="GO" id="GO:0005634">
    <property type="term" value="C:nucleus"/>
    <property type="evidence" value="ECO:0007669"/>
    <property type="project" value="UniProtKB-SubCell"/>
</dbReference>
<dbReference type="EC" id="3.6.1.-" evidence="7"/>
<keyword evidence="7" id="KW-0540">Nuclease</keyword>
<comment type="cofactor">
    <cofactor evidence="1 7">
        <name>a divalent metal cation</name>
        <dbReference type="ChEBI" id="CHEBI:60240"/>
    </cofactor>
</comment>
<comment type="catalytic activity">
    <reaction evidence="6">
        <text>a 5'-end NAD(+)-phospho-ribonucleoside in mRNA + H2O = a 5'-end phospho-ribonucleoside in mRNA + NAD(+) + H(+)</text>
        <dbReference type="Rhea" id="RHEA:60880"/>
        <dbReference type="Rhea" id="RHEA-COMP:15692"/>
        <dbReference type="Rhea" id="RHEA-COMP:15698"/>
        <dbReference type="ChEBI" id="CHEBI:15377"/>
        <dbReference type="ChEBI" id="CHEBI:15378"/>
        <dbReference type="ChEBI" id="CHEBI:57540"/>
        <dbReference type="ChEBI" id="CHEBI:138282"/>
        <dbReference type="ChEBI" id="CHEBI:144029"/>
    </reaction>
    <physiologicalReaction direction="left-to-right" evidence="6">
        <dbReference type="Rhea" id="RHEA:60881"/>
    </physiologicalReaction>
</comment>
<dbReference type="GO" id="GO:0005829">
    <property type="term" value="C:cytosol"/>
    <property type="evidence" value="ECO:0007669"/>
    <property type="project" value="TreeGrafter"/>
</dbReference>
<dbReference type="GO" id="GO:0000166">
    <property type="term" value="F:nucleotide binding"/>
    <property type="evidence" value="ECO:0007669"/>
    <property type="project" value="UniProtKB-KW"/>
</dbReference>
<evidence type="ECO:0000256" key="7">
    <source>
        <dbReference type="RuleBase" id="RU367113"/>
    </source>
</evidence>
<dbReference type="OrthoDB" id="5853397at2759"/>
<evidence type="ECO:0000313" key="10">
    <source>
        <dbReference type="Proteomes" id="UP000076744"/>
    </source>
</evidence>
<protein>
    <recommendedName>
        <fullName evidence="7">Decapping nuclease</fullName>
        <ecNumber evidence="7">3.6.1.-</ecNumber>
    </recommendedName>
</protein>
<comment type="subcellular location">
    <subcellularLocation>
        <location evidence="7">Nucleus</location>
    </subcellularLocation>
</comment>
<dbReference type="Proteomes" id="UP000076744">
    <property type="component" value="Unassembled WGS sequence"/>
</dbReference>
<dbReference type="GO" id="GO:0004518">
    <property type="term" value="F:nuclease activity"/>
    <property type="evidence" value="ECO:0007669"/>
    <property type="project" value="UniProtKB-KW"/>
</dbReference>
<keyword evidence="7" id="KW-0547">Nucleotide-binding</keyword>
<evidence type="ECO:0000256" key="6">
    <source>
        <dbReference type="ARBA" id="ARBA00048124"/>
    </source>
</evidence>
<dbReference type="RefSeq" id="XP_018700772.1">
    <property type="nucleotide sequence ID" value="XM_018852029.1"/>
</dbReference>
<dbReference type="GO" id="GO:0000956">
    <property type="term" value="P:nuclear-transcribed mRNA catabolic process"/>
    <property type="evidence" value="ECO:0007669"/>
    <property type="project" value="TreeGrafter"/>
</dbReference>
<comment type="catalytic activity">
    <reaction evidence="4">
        <text>a 5'-end triphospho-ribonucleoside in mRNA + H2O = a 5'-end phospho-ribonucleoside in mRNA + diphosphate + H(+)</text>
        <dbReference type="Rhea" id="RHEA:78683"/>
        <dbReference type="Rhea" id="RHEA-COMP:15692"/>
        <dbReference type="Rhea" id="RHEA-COMP:17164"/>
        <dbReference type="ChEBI" id="CHEBI:15377"/>
        <dbReference type="ChEBI" id="CHEBI:15378"/>
        <dbReference type="ChEBI" id="CHEBI:33019"/>
        <dbReference type="ChEBI" id="CHEBI:138282"/>
        <dbReference type="ChEBI" id="CHEBI:167618"/>
    </reaction>
    <physiologicalReaction direction="left-to-right" evidence="4">
        <dbReference type="Rhea" id="RHEA:78684"/>
    </physiologicalReaction>
</comment>
<dbReference type="GO" id="GO:0110155">
    <property type="term" value="P:NAD-cap decapping"/>
    <property type="evidence" value="ECO:0007669"/>
    <property type="project" value="TreeGrafter"/>
</dbReference>
<feature type="domain" description="RAI1-like" evidence="8">
    <location>
        <begin position="24"/>
        <end position="349"/>
    </location>
</feature>
<proteinExistence type="inferred from homology"/>
<dbReference type="PANTHER" id="PTHR12395">
    <property type="entry name" value="DOM-3 RELATED"/>
    <property type="match status" value="1"/>
</dbReference>
<comment type="catalytic activity">
    <reaction evidence="3">
        <text>a 5'-end (N(7)-methyl 5'-triphosphoguanosine)-ribonucleoside-ribonucleotide in mRNA + H2O = a (N(7)-methyl 5'-triphosphoguanosine)-nucleoside + a 5'-end phospho-ribonucleoside in mRNA + H(+)</text>
        <dbReference type="Rhea" id="RHEA:66928"/>
        <dbReference type="Rhea" id="RHEA-COMP:15692"/>
        <dbReference type="Rhea" id="RHEA-COMP:17313"/>
        <dbReference type="ChEBI" id="CHEBI:15377"/>
        <dbReference type="ChEBI" id="CHEBI:15378"/>
        <dbReference type="ChEBI" id="CHEBI:138282"/>
        <dbReference type="ChEBI" id="CHEBI:172876"/>
        <dbReference type="ChEBI" id="CHEBI:172877"/>
    </reaction>
    <physiologicalReaction direction="left-to-right" evidence="3">
        <dbReference type="Rhea" id="RHEA:66929"/>
    </physiologicalReaction>
</comment>
<evidence type="ECO:0000256" key="1">
    <source>
        <dbReference type="ARBA" id="ARBA00001968"/>
    </source>
</evidence>
<dbReference type="InterPro" id="IPR039039">
    <property type="entry name" value="RAI1-like_fam"/>
</dbReference>
<evidence type="ECO:0000256" key="5">
    <source>
        <dbReference type="ARBA" id="ARBA00046211"/>
    </source>
</evidence>
<dbReference type="Pfam" id="PF08652">
    <property type="entry name" value="RAI1"/>
    <property type="match status" value="1"/>
</dbReference>
<keyword evidence="7" id="KW-0694">RNA-binding</keyword>
<name>A0A167MCG8_CORFA</name>
<evidence type="ECO:0000256" key="3">
    <source>
        <dbReference type="ARBA" id="ARBA00044676"/>
    </source>
</evidence>
<dbReference type="PANTHER" id="PTHR12395:SF9">
    <property type="entry name" value="DECAPPING AND EXORIBONUCLEASE PROTEIN"/>
    <property type="match status" value="1"/>
</dbReference>
<gene>
    <name evidence="9" type="ORF">ISF_08426</name>
</gene>
<keyword evidence="10" id="KW-1185">Reference proteome</keyword>
<comment type="caution">
    <text evidence="9">The sequence shown here is derived from an EMBL/GenBank/DDBJ whole genome shotgun (WGS) entry which is preliminary data.</text>
</comment>
<dbReference type="GO" id="GO:0046872">
    <property type="term" value="F:metal ion binding"/>
    <property type="evidence" value="ECO:0007669"/>
    <property type="project" value="UniProtKB-KW"/>
</dbReference>
<evidence type="ECO:0000256" key="2">
    <source>
        <dbReference type="ARBA" id="ARBA00006562"/>
    </source>
</evidence>
<dbReference type="GeneID" id="30024718"/>
<comment type="function">
    <text evidence="5">Decapping enzyme for NAD-capped RNAs: specifically hydrolyzes the nicotinamide adenine dinucleotide (NAD) cap from a subset of RNAs by removing the entire NAD moiety from the 5'-end of an NAD-capped RNA. The NAD-cap is present at the 5'-end of some RNAs and snoRNAs. In contrast to the canonical 5'-end N7 methylguanosine (m7G) cap, the NAD cap promotes mRNA decay. Also acts as a non-canonical decapping enzyme that removes the entire cap structure of m7G capped or incompletely capped RNAs. Has decapping activity toward incomplete 5'-end m7G cap mRNAs such as unmethylated 5'-end-capped RNA (cap0), while it has no activity toward 2'-O-ribose methylated m7G cap (cap1). Also possesses RNA 5'-pyrophosphohydrolase activity by hydrolyzing the 5'-end triphosphate to release pyrophosphates. Stimulates exoribonuclease activity of Rat1, allowing it to degrade RNAs with stable secondary structure more effectively.</text>
</comment>
<dbReference type="EMBL" id="AZHB01000030">
    <property type="protein sequence ID" value="OAA54199.1"/>
    <property type="molecule type" value="Genomic_DNA"/>
</dbReference>
<evidence type="ECO:0000259" key="8">
    <source>
        <dbReference type="Pfam" id="PF08652"/>
    </source>
</evidence>
<dbReference type="STRING" id="1081104.A0A167MCG8"/>
<evidence type="ECO:0000256" key="4">
    <source>
        <dbReference type="ARBA" id="ARBA00044692"/>
    </source>
</evidence>
<organism evidence="9 10">
    <name type="scientific">Cordyceps fumosorosea (strain ARSEF 2679)</name>
    <name type="common">Isaria fumosorosea</name>
    <dbReference type="NCBI Taxonomy" id="1081104"/>
    <lineage>
        <taxon>Eukaryota</taxon>
        <taxon>Fungi</taxon>
        <taxon>Dikarya</taxon>
        <taxon>Ascomycota</taxon>
        <taxon>Pezizomycotina</taxon>
        <taxon>Sordariomycetes</taxon>
        <taxon>Hypocreomycetidae</taxon>
        <taxon>Hypocreales</taxon>
        <taxon>Cordycipitaceae</taxon>
        <taxon>Cordyceps</taxon>
    </lineage>
</organism>
<evidence type="ECO:0000313" key="9">
    <source>
        <dbReference type="EMBL" id="OAA54199.1"/>
    </source>
</evidence>
<dbReference type="AlphaFoldDB" id="A0A167MCG8"/>
<keyword evidence="7" id="KW-0479">Metal-binding</keyword>
<dbReference type="GO" id="GO:0003723">
    <property type="term" value="F:RNA binding"/>
    <property type="evidence" value="ECO:0007669"/>
    <property type="project" value="UniProtKB-KW"/>
</dbReference>
<sequence>MTAQFPVQPIGRFAGSSQPVRRPKFSLGDSSLKWYYPPQLAADLSKGFDTFQKLDDSKDEHLDSLLTTIVSHEKETGKKIDAHFVTWRGMMTKIMATPFDNQDGFEMNATLYQGCVFIEEHNQYKVASRRDEGQNRRRRHGPPLEVMQFWGYKFETLATIPAPWGDTERALIERREDDVVNNKAQYCSVVRTGIGKAVLCLGGEVDAIWDSKPARRGDPVNWVELKTSAEIRGPGDREAFHRKLMKYWIQSFLLGVPKIIVGFRSRDGILLDLEEIETQRIPETVNAGPNPSWNADMCVNFAAAFLEFLTQTINDEGVWRIRRQPRSPMIEVYKVEETGHGDILSDEFKDWRIKLSLGAGSAQSI</sequence>
<dbReference type="InterPro" id="IPR013961">
    <property type="entry name" value="RAI1"/>
</dbReference>